<feature type="domain" description="SCP" evidence="2">
    <location>
        <begin position="23"/>
        <end position="169"/>
    </location>
</feature>
<evidence type="ECO:0000256" key="1">
    <source>
        <dbReference type="SAM" id="Coils"/>
    </source>
</evidence>
<evidence type="ECO:0000313" key="4">
    <source>
        <dbReference type="EMBL" id="CAF3902906.1"/>
    </source>
</evidence>
<proteinExistence type="predicted"/>
<dbReference type="EMBL" id="CAJOBC010006557">
    <property type="protein sequence ID" value="CAF3902906.1"/>
    <property type="molecule type" value="Genomic_DNA"/>
</dbReference>
<dbReference type="SMART" id="SM00198">
    <property type="entry name" value="SCP"/>
    <property type="match status" value="1"/>
</dbReference>
<gene>
    <name evidence="3" type="ORF">GPM918_LOCUS20593</name>
    <name evidence="4" type="ORF">SRO942_LOCUS20590</name>
</gene>
<organism evidence="3 5">
    <name type="scientific">Didymodactylos carnosus</name>
    <dbReference type="NCBI Taxonomy" id="1234261"/>
    <lineage>
        <taxon>Eukaryota</taxon>
        <taxon>Metazoa</taxon>
        <taxon>Spiralia</taxon>
        <taxon>Gnathifera</taxon>
        <taxon>Rotifera</taxon>
        <taxon>Eurotatoria</taxon>
        <taxon>Bdelloidea</taxon>
        <taxon>Philodinida</taxon>
        <taxon>Philodinidae</taxon>
        <taxon>Didymodactylos</taxon>
    </lineage>
</organism>
<sequence length="433" mass="50383">MTKDHTKCAGPSDFAIPRPISSDGQQALIDLHNQYRAAVPAANMLKTYWDPELATMSQNHCNMCGFDHDLAENRISVKYGWKNGQNMIVTTDQRSPATDLFSMMYDAEQKRFAFGVGCNDTTKAGCLHYTQAMLSNINLMGCSQTDCIYPDQVQRFCCCNYIQSQYANSYMTPYQKACPNNCDKKKMLCDCGTKVCPNGQSLDAVCNCGDPKKRQHNSNDENDSLYKRSEDILEAEEKRDQNTEEIVDPVYIYHSPTGEISGREFVNIRAEKRRKHNNIRPEKRKFNHIIPAKRNENTEEIVDPVYIYHSPTGEISGREFVNIRAEKRRKHNNIRPEKRRFNHITPAKRRFNHITPAKRRFNHITPAKRRFNHITPAKRRFNHITPAKRRFNHIKPTRDELVRSIDQMVDELEQKQQRSTNLMMEQNEMEENI</sequence>
<evidence type="ECO:0000259" key="2">
    <source>
        <dbReference type="SMART" id="SM00198"/>
    </source>
</evidence>
<dbReference type="SUPFAM" id="SSF55797">
    <property type="entry name" value="PR-1-like"/>
    <property type="match status" value="1"/>
</dbReference>
<keyword evidence="1" id="KW-0175">Coiled coil</keyword>
<dbReference type="InterPro" id="IPR014044">
    <property type="entry name" value="CAP_dom"/>
</dbReference>
<dbReference type="InterPro" id="IPR035940">
    <property type="entry name" value="CAP_sf"/>
</dbReference>
<dbReference type="Pfam" id="PF00188">
    <property type="entry name" value="CAP"/>
    <property type="match status" value="1"/>
</dbReference>
<evidence type="ECO:0000313" key="5">
    <source>
        <dbReference type="Proteomes" id="UP000663829"/>
    </source>
</evidence>
<accession>A0A814RW76</accession>
<dbReference type="OrthoDB" id="737510at2759"/>
<reference evidence="3" key="1">
    <citation type="submission" date="2021-02" db="EMBL/GenBank/DDBJ databases">
        <authorList>
            <person name="Nowell W R."/>
        </authorList>
    </citation>
    <scope>NUCLEOTIDE SEQUENCE</scope>
</reference>
<dbReference type="InterPro" id="IPR001283">
    <property type="entry name" value="CRISP-related"/>
</dbReference>
<dbReference type="CDD" id="cd05380">
    <property type="entry name" value="CAP_euk"/>
    <property type="match status" value="1"/>
</dbReference>
<name>A0A814RW76_9BILA</name>
<comment type="caution">
    <text evidence="3">The sequence shown here is derived from an EMBL/GenBank/DDBJ whole genome shotgun (WGS) entry which is preliminary data.</text>
</comment>
<dbReference type="AlphaFoldDB" id="A0A814RW76"/>
<dbReference type="Proteomes" id="UP000663829">
    <property type="component" value="Unassembled WGS sequence"/>
</dbReference>
<keyword evidence="5" id="KW-1185">Reference proteome</keyword>
<dbReference type="PANTHER" id="PTHR10334">
    <property type="entry name" value="CYSTEINE-RICH SECRETORY PROTEIN-RELATED"/>
    <property type="match status" value="1"/>
</dbReference>
<dbReference type="EMBL" id="CAJNOQ010006557">
    <property type="protein sequence ID" value="CAF1139196.1"/>
    <property type="molecule type" value="Genomic_DNA"/>
</dbReference>
<evidence type="ECO:0000313" key="3">
    <source>
        <dbReference type="EMBL" id="CAF1139196.1"/>
    </source>
</evidence>
<feature type="coiled-coil region" evidence="1">
    <location>
        <begin position="398"/>
        <end position="432"/>
    </location>
</feature>
<dbReference type="Gene3D" id="3.40.33.10">
    <property type="entry name" value="CAP"/>
    <property type="match status" value="1"/>
</dbReference>
<protein>
    <recommendedName>
        <fullName evidence="2">SCP domain-containing protein</fullName>
    </recommendedName>
</protein>
<dbReference type="Proteomes" id="UP000681722">
    <property type="component" value="Unassembled WGS sequence"/>
</dbReference>